<feature type="transmembrane region" description="Helical" evidence="1">
    <location>
        <begin position="6"/>
        <end position="27"/>
    </location>
</feature>
<dbReference type="AlphaFoldDB" id="A0A382Z6M4"/>
<organism evidence="2">
    <name type="scientific">marine metagenome</name>
    <dbReference type="NCBI Taxonomy" id="408172"/>
    <lineage>
        <taxon>unclassified sequences</taxon>
        <taxon>metagenomes</taxon>
        <taxon>ecological metagenomes</taxon>
    </lineage>
</organism>
<evidence type="ECO:0000256" key="1">
    <source>
        <dbReference type="SAM" id="Phobius"/>
    </source>
</evidence>
<keyword evidence="1" id="KW-1133">Transmembrane helix</keyword>
<evidence type="ECO:0000313" key="2">
    <source>
        <dbReference type="EMBL" id="SVD91151.1"/>
    </source>
</evidence>
<accession>A0A382Z6M4</accession>
<name>A0A382Z6M4_9ZZZZ</name>
<sequence length="161" mass="18080">MKKVSLDVWIQSIGMSSVVAGLIFVGLEMRQSQEIALAAQQQARTEIFTGIVNSVNESSEVSLYQILVKARDNEPLTASEKKITENYALQTVWVFENDFIQYQAGLIDENVWLAKLFSVRTLASLCHFRDAVEYLLQFTSAELTDLVDIVPKSNCAEKVID</sequence>
<gene>
    <name evidence="2" type="ORF">METZ01_LOCUS444005</name>
</gene>
<reference evidence="2" key="1">
    <citation type="submission" date="2018-05" db="EMBL/GenBank/DDBJ databases">
        <authorList>
            <person name="Lanie J.A."/>
            <person name="Ng W.-L."/>
            <person name="Kazmierczak K.M."/>
            <person name="Andrzejewski T.M."/>
            <person name="Davidsen T.M."/>
            <person name="Wayne K.J."/>
            <person name="Tettelin H."/>
            <person name="Glass J.I."/>
            <person name="Rusch D."/>
            <person name="Podicherti R."/>
            <person name="Tsui H.-C.T."/>
            <person name="Winkler M.E."/>
        </authorList>
    </citation>
    <scope>NUCLEOTIDE SEQUENCE</scope>
</reference>
<proteinExistence type="predicted"/>
<protein>
    <submittedName>
        <fullName evidence="2">Uncharacterized protein</fullName>
    </submittedName>
</protein>
<dbReference type="EMBL" id="UINC01181449">
    <property type="protein sequence ID" value="SVD91151.1"/>
    <property type="molecule type" value="Genomic_DNA"/>
</dbReference>
<keyword evidence="1" id="KW-0812">Transmembrane</keyword>
<keyword evidence="1" id="KW-0472">Membrane</keyword>